<reference evidence="4 5" key="1">
    <citation type="journal article" date="2010" name="Stand. Genomic Sci.">
        <title>Complete genome sequence of Cellulomonas flavigena type strain (134).</title>
        <authorList>
            <person name="Abt B."/>
            <person name="Foster B."/>
            <person name="Lapidus A."/>
            <person name="Clum A."/>
            <person name="Sun H."/>
            <person name="Pukall R."/>
            <person name="Lucas S."/>
            <person name="Glavina Del Rio T."/>
            <person name="Nolan M."/>
            <person name="Tice H."/>
            <person name="Cheng J.F."/>
            <person name="Pitluck S."/>
            <person name="Liolios K."/>
            <person name="Ivanova N."/>
            <person name="Mavromatis K."/>
            <person name="Ovchinnikova G."/>
            <person name="Pati A."/>
            <person name="Goodwin L."/>
            <person name="Chen A."/>
            <person name="Palaniappan K."/>
            <person name="Land M."/>
            <person name="Hauser L."/>
            <person name="Chang Y.J."/>
            <person name="Jeffries C.D."/>
            <person name="Rohde M."/>
            <person name="Goker M."/>
            <person name="Woyke T."/>
            <person name="Bristow J."/>
            <person name="Eisen J.A."/>
            <person name="Markowitz V."/>
            <person name="Hugenholtz P."/>
            <person name="Kyrpides N.C."/>
            <person name="Klenk H.P."/>
        </authorList>
    </citation>
    <scope>NUCLEOTIDE SEQUENCE [LARGE SCALE GENOMIC DNA]</scope>
    <source>
        <strain evidence="5">ATCC 482 / DSM 20109 / BCRC 11376 / JCM 18109 / NBRC 3775 / NCIMB 8073 / NRS 134</strain>
    </source>
</reference>
<dbReference type="AlphaFoldDB" id="D5UJN9"/>
<dbReference type="PANTHER" id="PTHR43877">
    <property type="entry name" value="AMINOALKYLPHOSPHONATE N-ACETYLTRANSFERASE-RELATED-RELATED"/>
    <property type="match status" value="1"/>
</dbReference>
<feature type="domain" description="N-acetyltransferase" evidence="3">
    <location>
        <begin position="12"/>
        <end position="170"/>
    </location>
</feature>
<dbReference type="OrthoDB" id="5243635at2"/>
<dbReference type="STRING" id="446466.Cfla_2792"/>
<dbReference type="InterPro" id="IPR016181">
    <property type="entry name" value="Acyl_CoA_acyltransferase"/>
</dbReference>
<evidence type="ECO:0000313" key="5">
    <source>
        <dbReference type="Proteomes" id="UP000000849"/>
    </source>
</evidence>
<dbReference type="eggNOG" id="COG1247">
    <property type="taxonomic scope" value="Bacteria"/>
</dbReference>
<dbReference type="SUPFAM" id="SSF55729">
    <property type="entry name" value="Acyl-CoA N-acyltransferases (Nat)"/>
    <property type="match status" value="1"/>
</dbReference>
<evidence type="ECO:0000259" key="3">
    <source>
        <dbReference type="PROSITE" id="PS51186"/>
    </source>
</evidence>
<dbReference type="EMBL" id="CP001964">
    <property type="protein sequence ID" value="ADG75677.1"/>
    <property type="molecule type" value="Genomic_DNA"/>
</dbReference>
<dbReference type="HOGENOM" id="CLU_1631839_0_0_11"/>
<dbReference type="PROSITE" id="PS51186">
    <property type="entry name" value="GNAT"/>
    <property type="match status" value="1"/>
</dbReference>
<keyword evidence="5" id="KW-1185">Reference proteome</keyword>
<keyword evidence="2" id="KW-0012">Acyltransferase</keyword>
<proteinExistence type="predicted"/>
<dbReference type="InterPro" id="IPR000182">
    <property type="entry name" value="GNAT_dom"/>
</dbReference>
<keyword evidence="1 4" id="KW-0808">Transferase</keyword>
<dbReference type="CDD" id="cd04301">
    <property type="entry name" value="NAT_SF"/>
    <property type="match status" value="1"/>
</dbReference>
<evidence type="ECO:0000256" key="2">
    <source>
        <dbReference type="ARBA" id="ARBA00023315"/>
    </source>
</evidence>
<dbReference type="Proteomes" id="UP000000849">
    <property type="component" value="Chromosome"/>
</dbReference>
<evidence type="ECO:0000256" key="1">
    <source>
        <dbReference type="ARBA" id="ARBA00022679"/>
    </source>
</evidence>
<name>D5UJN9_CELFN</name>
<dbReference type="KEGG" id="cfl:Cfla_2792"/>
<dbReference type="InterPro" id="IPR050832">
    <property type="entry name" value="Bact_Acetyltransf"/>
</dbReference>
<organism evidence="4 5">
    <name type="scientific">Cellulomonas flavigena (strain ATCC 482 / DSM 20109 / BCRC 11376 / JCM 18109 / NBRC 3775 / NCIMB 8073 / NRS 134)</name>
    <dbReference type="NCBI Taxonomy" id="446466"/>
    <lineage>
        <taxon>Bacteria</taxon>
        <taxon>Bacillati</taxon>
        <taxon>Actinomycetota</taxon>
        <taxon>Actinomycetes</taxon>
        <taxon>Micrococcales</taxon>
        <taxon>Cellulomonadaceae</taxon>
        <taxon>Cellulomonas</taxon>
    </lineage>
</organism>
<protein>
    <submittedName>
        <fullName evidence="4">GCN5-related N-acetyltransferase</fullName>
    </submittedName>
</protein>
<dbReference type="Pfam" id="PF13508">
    <property type="entry name" value="Acetyltransf_7"/>
    <property type="match status" value="1"/>
</dbReference>
<dbReference type="GO" id="GO:0016747">
    <property type="term" value="F:acyltransferase activity, transferring groups other than amino-acyl groups"/>
    <property type="evidence" value="ECO:0007669"/>
    <property type="project" value="InterPro"/>
</dbReference>
<evidence type="ECO:0000313" key="4">
    <source>
        <dbReference type="EMBL" id="ADG75677.1"/>
    </source>
</evidence>
<gene>
    <name evidence="4" type="ordered locus">Cfla_2792</name>
</gene>
<accession>D5UJN9</accession>
<dbReference type="Gene3D" id="3.40.630.30">
    <property type="match status" value="1"/>
</dbReference>
<dbReference type="RefSeq" id="WP_013118008.1">
    <property type="nucleotide sequence ID" value="NC_014151.1"/>
</dbReference>
<sequence length="172" mass="18256">MTEETAPSDAAPAIRTARPEDVAAVRAFGEAHVRPHYAPLLGTEAADAQVRAWWSEEYLAPAVDAGNLLVAEVDGVCVGVAQLGRAGDAHVVYKLYVAPGLRGSGLGPRLLDALTQRLPADADALHVEHVAANTRAAAFYEREGFTVLRVDADPSGDGARDVVWRARPVRRG</sequence>